<dbReference type="OrthoDB" id="3818442at2"/>
<evidence type="ECO:0000313" key="3">
    <source>
        <dbReference type="Proteomes" id="UP000199004"/>
    </source>
</evidence>
<dbReference type="Gene3D" id="3.40.50.150">
    <property type="entry name" value="Vaccinia Virus protein VP39"/>
    <property type="match status" value="1"/>
</dbReference>
<dbReference type="GO" id="GO:0008757">
    <property type="term" value="F:S-adenosylmethionine-dependent methyltransferase activity"/>
    <property type="evidence" value="ECO:0007669"/>
    <property type="project" value="InterPro"/>
</dbReference>
<reference evidence="2 3" key="1">
    <citation type="submission" date="2016-10" db="EMBL/GenBank/DDBJ databases">
        <authorList>
            <person name="de Groot N.N."/>
        </authorList>
    </citation>
    <scope>NUCLEOTIDE SEQUENCE [LARGE SCALE GENOMIC DNA]</scope>
    <source>
        <strain evidence="2 3">CGMCC 1.11147</strain>
    </source>
</reference>
<evidence type="ECO:0000259" key="1">
    <source>
        <dbReference type="Pfam" id="PF08241"/>
    </source>
</evidence>
<dbReference type="SUPFAM" id="SSF53335">
    <property type="entry name" value="S-adenosyl-L-methionine-dependent methyltransferases"/>
    <property type="match status" value="1"/>
</dbReference>
<dbReference type="PANTHER" id="PTHR43591:SF110">
    <property type="entry name" value="RHODANESE DOMAIN-CONTAINING PROTEIN"/>
    <property type="match status" value="1"/>
</dbReference>
<dbReference type="STRING" id="1005944.SAMN05192576_1972"/>
<dbReference type="Proteomes" id="UP000199004">
    <property type="component" value="Unassembled WGS sequence"/>
</dbReference>
<organism evidence="2 3">
    <name type="scientific">Nocardioides szechwanensis</name>
    <dbReference type="NCBI Taxonomy" id="1005944"/>
    <lineage>
        <taxon>Bacteria</taxon>
        <taxon>Bacillati</taxon>
        <taxon>Actinomycetota</taxon>
        <taxon>Actinomycetes</taxon>
        <taxon>Propionibacteriales</taxon>
        <taxon>Nocardioidaceae</taxon>
        <taxon>Nocardioides</taxon>
    </lineage>
</organism>
<protein>
    <submittedName>
        <fullName evidence="2">Methyltransferase domain-containing protein</fullName>
    </submittedName>
</protein>
<dbReference type="Pfam" id="PF08241">
    <property type="entry name" value="Methyltransf_11"/>
    <property type="match status" value="1"/>
</dbReference>
<proteinExistence type="predicted"/>
<dbReference type="PANTHER" id="PTHR43591">
    <property type="entry name" value="METHYLTRANSFERASE"/>
    <property type="match status" value="1"/>
</dbReference>
<evidence type="ECO:0000313" key="2">
    <source>
        <dbReference type="EMBL" id="SDN30131.1"/>
    </source>
</evidence>
<keyword evidence="2" id="KW-0489">Methyltransferase</keyword>
<keyword evidence="2" id="KW-0808">Transferase</keyword>
<dbReference type="GO" id="GO:0032259">
    <property type="term" value="P:methylation"/>
    <property type="evidence" value="ECO:0007669"/>
    <property type="project" value="UniProtKB-KW"/>
</dbReference>
<dbReference type="RefSeq" id="WP_091024173.1">
    <property type="nucleotide sequence ID" value="NZ_BKAE01000011.1"/>
</dbReference>
<gene>
    <name evidence="2" type="ORF">SAMN05192576_1972</name>
</gene>
<name>A0A1H0AA30_9ACTN</name>
<feature type="domain" description="Methyltransferase type 11" evidence="1">
    <location>
        <begin position="53"/>
        <end position="143"/>
    </location>
</feature>
<dbReference type="CDD" id="cd02440">
    <property type="entry name" value="AdoMet_MTases"/>
    <property type="match status" value="1"/>
</dbReference>
<dbReference type="InterPro" id="IPR029063">
    <property type="entry name" value="SAM-dependent_MTases_sf"/>
</dbReference>
<dbReference type="EMBL" id="FNIC01000002">
    <property type="protein sequence ID" value="SDN30131.1"/>
    <property type="molecule type" value="Genomic_DNA"/>
</dbReference>
<sequence length="235" mass="25950">MSALNEPARVREQYATEDNLQTRLSVWHPTIDGRDPATVALDEIRDLRPGRVLEVGCGTGAFAARLLDTLPGVDLVAIDQSERFVELTATRGVSARLADVQALPFEDDSFDLVAAMWMLYHVPDLHRGLTEIRRVLRPGGTFVAATNGDEHVGELRRAVGRPPAVTQFSSQNGEAVLRSHFTDVHREDLVPRAIFPDHAAAVAYLASSDEPDERELPWFDGPREYAGQVTVFVAR</sequence>
<dbReference type="AlphaFoldDB" id="A0A1H0AA30"/>
<dbReference type="InterPro" id="IPR013216">
    <property type="entry name" value="Methyltransf_11"/>
</dbReference>
<keyword evidence="3" id="KW-1185">Reference proteome</keyword>
<accession>A0A1H0AA30</accession>